<name>A0A4Q1BMQ6_TREME</name>
<evidence type="ECO:0000256" key="1">
    <source>
        <dbReference type="ARBA" id="ARBA00004123"/>
    </source>
</evidence>
<feature type="region of interest" description="Disordered" evidence="10">
    <location>
        <begin position="72"/>
        <end position="100"/>
    </location>
</feature>
<dbReference type="InterPro" id="IPR018866">
    <property type="entry name" value="Znf-4CXXC_R1"/>
</dbReference>
<evidence type="ECO:0000256" key="8">
    <source>
        <dbReference type="ARBA" id="ARBA00023163"/>
    </source>
</evidence>
<keyword evidence="7" id="KW-0805">Transcription regulation</keyword>
<keyword evidence="8" id="KW-0804">Transcription</keyword>
<evidence type="ECO:0000256" key="5">
    <source>
        <dbReference type="ARBA" id="ARBA00022553"/>
    </source>
</evidence>
<gene>
    <name evidence="12" type="ORF">M231_03618</name>
</gene>
<evidence type="ECO:0000313" key="13">
    <source>
        <dbReference type="Proteomes" id="UP000289152"/>
    </source>
</evidence>
<dbReference type="GO" id="GO:0005737">
    <property type="term" value="C:cytoplasm"/>
    <property type="evidence" value="ECO:0007669"/>
    <property type="project" value="UniProtKB-SubCell"/>
</dbReference>
<keyword evidence="3" id="KW-0963">Cytoplasm</keyword>
<keyword evidence="6" id="KW-0832">Ubl conjugation</keyword>
<comment type="caution">
    <text evidence="12">The sequence shown here is derived from an EMBL/GenBank/DDBJ whole genome shotgun (WGS) entry which is preliminary data.</text>
</comment>
<feature type="compositionally biased region" description="Polar residues" evidence="10">
    <location>
        <begin position="72"/>
        <end position="90"/>
    </location>
</feature>
<comment type="subcellular location">
    <subcellularLocation>
        <location evidence="2">Cytoplasm</location>
    </subcellularLocation>
    <subcellularLocation>
        <location evidence="1">Nucleus</location>
    </subcellularLocation>
</comment>
<evidence type="ECO:0000256" key="6">
    <source>
        <dbReference type="ARBA" id="ARBA00022843"/>
    </source>
</evidence>
<dbReference type="AlphaFoldDB" id="A0A4Q1BMQ6"/>
<evidence type="ECO:0000256" key="10">
    <source>
        <dbReference type="SAM" id="MobiDB-lite"/>
    </source>
</evidence>
<dbReference type="Pfam" id="PF10497">
    <property type="entry name" value="zf-4CXXC_R1"/>
    <property type="match status" value="1"/>
</dbReference>
<dbReference type="VEuPathDB" id="FungiDB:TREMEDRAFT_59445"/>
<keyword evidence="5" id="KW-0597">Phosphoprotein</keyword>
<feature type="domain" description="Zinc-finger" evidence="11">
    <location>
        <begin position="229"/>
        <end position="298"/>
    </location>
</feature>
<dbReference type="PANTHER" id="PTHR31169:SF8">
    <property type="entry name" value="ZINC-FINGER DOMAIN OF MONOAMINE-OXIDASE A REPRESSOR R1 PROTEIN"/>
    <property type="match status" value="1"/>
</dbReference>
<keyword evidence="4" id="KW-1017">Isopeptide bond</keyword>
<dbReference type="InParanoid" id="A0A4Q1BMQ6"/>
<feature type="compositionally biased region" description="Acidic residues" evidence="10">
    <location>
        <begin position="45"/>
        <end position="54"/>
    </location>
</feature>
<proteinExistence type="predicted"/>
<sequence>MDVDMAGPSVPVVDSVVPLALRQASIKGKEKAVTAERDDNFQLASDDEGNESDDYEQRRQKRIMENQELLTSLGISQTRPPQSPQESTSASRKRPRRELVSKQVFDRSGHIISLPGPGESHKMACVEMPSDRALKRRIAEGEYQDCSHWLQGETRRWRFGLGRGGELQEDEPTHVGGVGPDFRWRKWRGLEKELRAEMRKRGLLNEMDSRRDTVITPSEEASAYSLLPMETCHQCRRRSEKLKMKCRNVDPPCKAIFCETCCKRYSYFDFDPESRSFVCPLCKDCCNCSNCIRKRNLAHLLGPGRTGIRSSALKSGNEVLTVQAWLEKEAQDKTAAPFDRVRLVDELEDIITPELPPETIESPIKTGKGKKGVQQTNKRTRGPGKKSTEPINGETKKIRLILKVGGKEPVVEKEEKPVKEVDSDGDTVGGWSDDEGDIGRRSGSETSEDDPNMPQKRFPFPPLPGGLHSNINLPSIPDGPSYSQNGEMLDPKAIQLALEEVQRASNSPGGFILPFDSPMQDTDNSSPHLTVPVITKLQSSQNHQQTFSPLTQTSQIPSQINNSHLSTVQNTPTSDSQNIWQSSPATEPISNPIPGTQYNNRPIAQNQGRSMVIHAFSMDNYNYLPPTLSGLQYSHSQNLNGLNPPPYTHSPQRGNSQISYTPPWHQPPPQITPSPFPIPIRSSIQSSTQSFQSPMISHDTQYGQNQLQDLPLQHQPTEHFDPSLSPGQVRFAPHVTVGEAATPAGPERIAQVRFASHVMVGEAATPGTSLSSLGMPSLTTQSSGWLARPQNLDLLSIAAAEAQSLSPGQDGRRYSAQTSTSDSGMYGLESKAMIMNVLGRDQGQEAGAGLGQNEQRRYGYQ</sequence>
<feature type="region of interest" description="Disordered" evidence="10">
    <location>
        <begin position="25"/>
        <end position="58"/>
    </location>
</feature>
<organism evidence="12 13">
    <name type="scientific">Tremella mesenterica</name>
    <name type="common">Jelly fungus</name>
    <dbReference type="NCBI Taxonomy" id="5217"/>
    <lineage>
        <taxon>Eukaryota</taxon>
        <taxon>Fungi</taxon>
        <taxon>Dikarya</taxon>
        <taxon>Basidiomycota</taxon>
        <taxon>Agaricomycotina</taxon>
        <taxon>Tremellomycetes</taxon>
        <taxon>Tremellales</taxon>
        <taxon>Tremellaceae</taxon>
        <taxon>Tremella</taxon>
    </lineage>
</organism>
<dbReference type="GO" id="GO:0005634">
    <property type="term" value="C:nucleus"/>
    <property type="evidence" value="ECO:0007669"/>
    <property type="project" value="UniProtKB-SubCell"/>
</dbReference>
<feature type="region of interest" description="Disordered" evidence="10">
    <location>
        <begin position="357"/>
        <end position="394"/>
    </location>
</feature>
<accession>A0A4Q1BMQ6</accession>
<evidence type="ECO:0000256" key="7">
    <source>
        <dbReference type="ARBA" id="ARBA00023015"/>
    </source>
</evidence>
<evidence type="ECO:0000256" key="4">
    <source>
        <dbReference type="ARBA" id="ARBA00022499"/>
    </source>
</evidence>
<reference evidence="12 13" key="1">
    <citation type="submission" date="2016-06" db="EMBL/GenBank/DDBJ databases">
        <title>Evolution of pathogenesis and genome organization in the Tremellales.</title>
        <authorList>
            <person name="Cuomo C."/>
            <person name="Litvintseva A."/>
            <person name="Heitman J."/>
            <person name="Chen Y."/>
            <person name="Sun S."/>
            <person name="Springer D."/>
            <person name="Dromer F."/>
            <person name="Young S."/>
            <person name="Zeng Q."/>
            <person name="Chapman S."/>
            <person name="Gujja S."/>
            <person name="Saif S."/>
            <person name="Birren B."/>
        </authorList>
    </citation>
    <scope>NUCLEOTIDE SEQUENCE [LARGE SCALE GENOMIC DNA]</scope>
    <source>
        <strain evidence="12 13">ATCC 28783</strain>
    </source>
</reference>
<keyword evidence="13" id="KW-1185">Reference proteome</keyword>
<feature type="compositionally biased region" description="Basic and acidic residues" evidence="10">
    <location>
        <begin position="27"/>
        <end position="40"/>
    </location>
</feature>
<evidence type="ECO:0000313" key="12">
    <source>
        <dbReference type="EMBL" id="RXK39113.1"/>
    </source>
</evidence>
<feature type="compositionally biased region" description="Basic and acidic residues" evidence="10">
    <location>
        <begin position="409"/>
        <end position="422"/>
    </location>
</feature>
<dbReference type="CDD" id="cd00065">
    <property type="entry name" value="FYVE_like_SF"/>
    <property type="match status" value="1"/>
</dbReference>
<dbReference type="OrthoDB" id="298344at2759"/>
<dbReference type="Proteomes" id="UP000289152">
    <property type="component" value="Unassembled WGS sequence"/>
</dbReference>
<dbReference type="EMBL" id="SDIL01000036">
    <property type="protein sequence ID" value="RXK39113.1"/>
    <property type="molecule type" value="Genomic_DNA"/>
</dbReference>
<feature type="region of interest" description="Disordered" evidence="10">
    <location>
        <begin position="803"/>
        <end position="825"/>
    </location>
</feature>
<feature type="region of interest" description="Disordered" evidence="10">
    <location>
        <begin position="409"/>
        <end position="462"/>
    </location>
</feature>
<dbReference type="InterPro" id="IPR040221">
    <property type="entry name" value="CDCA7/CDA7L"/>
</dbReference>
<protein>
    <recommendedName>
        <fullName evidence="11">Zinc-finger domain-containing protein</fullName>
    </recommendedName>
</protein>
<evidence type="ECO:0000259" key="11">
    <source>
        <dbReference type="Pfam" id="PF10497"/>
    </source>
</evidence>
<evidence type="ECO:0000256" key="2">
    <source>
        <dbReference type="ARBA" id="ARBA00004496"/>
    </source>
</evidence>
<evidence type="ECO:0000256" key="9">
    <source>
        <dbReference type="ARBA" id="ARBA00023242"/>
    </source>
</evidence>
<dbReference type="PANTHER" id="PTHR31169">
    <property type="entry name" value="OS05G0300700 PROTEIN"/>
    <property type="match status" value="1"/>
</dbReference>
<dbReference type="GO" id="GO:0006355">
    <property type="term" value="P:regulation of DNA-templated transcription"/>
    <property type="evidence" value="ECO:0007669"/>
    <property type="project" value="InterPro"/>
</dbReference>
<feature type="region of interest" description="Disordered" evidence="10">
    <location>
        <begin position="564"/>
        <end position="602"/>
    </location>
</feature>
<keyword evidence="9" id="KW-0539">Nucleus</keyword>
<evidence type="ECO:0000256" key="3">
    <source>
        <dbReference type="ARBA" id="ARBA00022490"/>
    </source>
</evidence>